<dbReference type="SUPFAM" id="SSF46689">
    <property type="entry name" value="Homeodomain-like"/>
    <property type="match status" value="1"/>
</dbReference>
<gene>
    <name evidence="6" type="ORF">IV454_11875</name>
</gene>
<feature type="domain" description="HTH tetR-type" evidence="5">
    <location>
        <begin position="9"/>
        <end position="69"/>
    </location>
</feature>
<accession>A0AA48WI55</accession>
<sequence length="195" mass="21411">MEKRFATLSASAERVVDAAQRLIQQYGYNGFSYDDIAREIDIKKPSIHHHFRTKADLVHTIVQRYGDRFATLLRAIDETGEDAPARLARYGELFAATYRQDRRLCVCGILGAEAAAMSPEVALEVRAFFQLNLDWLAKTILDGERAGLLRVRGGAEAQAYGLLSALEGAMMVGRGCGSDHSPALAGTTYVSNMLV</sequence>
<keyword evidence="7" id="KW-1185">Reference proteome</keyword>
<keyword evidence="2 4" id="KW-0238">DNA-binding</keyword>
<dbReference type="PANTHER" id="PTHR47506:SF1">
    <property type="entry name" value="HTH-TYPE TRANSCRIPTIONAL REGULATOR YJDC"/>
    <property type="match status" value="1"/>
</dbReference>
<dbReference type="PRINTS" id="PR00455">
    <property type="entry name" value="HTHTETR"/>
</dbReference>
<evidence type="ECO:0000256" key="1">
    <source>
        <dbReference type="ARBA" id="ARBA00023015"/>
    </source>
</evidence>
<dbReference type="RefSeq" id="WP_206091622.1">
    <property type="nucleotide sequence ID" value="NZ_CP065053.1"/>
</dbReference>
<dbReference type="SUPFAM" id="SSF48498">
    <property type="entry name" value="Tetracyclin repressor-like, C-terminal domain"/>
    <property type="match status" value="1"/>
</dbReference>
<evidence type="ECO:0000313" key="7">
    <source>
        <dbReference type="Proteomes" id="UP000662888"/>
    </source>
</evidence>
<dbReference type="EMBL" id="CP065053">
    <property type="protein sequence ID" value="QPI52132.1"/>
    <property type="molecule type" value="Genomic_DNA"/>
</dbReference>
<evidence type="ECO:0000259" key="5">
    <source>
        <dbReference type="PROSITE" id="PS50977"/>
    </source>
</evidence>
<dbReference type="Gene3D" id="1.10.357.10">
    <property type="entry name" value="Tetracycline Repressor, domain 2"/>
    <property type="match status" value="1"/>
</dbReference>
<dbReference type="InterPro" id="IPR001647">
    <property type="entry name" value="HTH_TetR"/>
</dbReference>
<dbReference type="InterPro" id="IPR036271">
    <property type="entry name" value="Tet_transcr_reg_TetR-rel_C_sf"/>
</dbReference>
<dbReference type="PANTHER" id="PTHR47506">
    <property type="entry name" value="TRANSCRIPTIONAL REGULATORY PROTEIN"/>
    <property type="match status" value="1"/>
</dbReference>
<name>A0AA48WI55_9BURK</name>
<organism evidence="6 7">
    <name type="scientific">Massilia antarctica</name>
    <dbReference type="NCBI Taxonomy" id="2765360"/>
    <lineage>
        <taxon>Bacteria</taxon>
        <taxon>Pseudomonadati</taxon>
        <taxon>Pseudomonadota</taxon>
        <taxon>Betaproteobacteria</taxon>
        <taxon>Burkholderiales</taxon>
        <taxon>Oxalobacteraceae</taxon>
        <taxon>Telluria group</taxon>
        <taxon>Massilia</taxon>
    </lineage>
</organism>
<feature type="DNA-binding region" description="H-T-H motif" evidence="4">
    <location>
        <begin position="32"/>
        <end position="51"/>
    </location>
</feature>
<keyword evidence="1" id="KW-0805">Transcription regulation</keyword>
<reference evidence="6 7" key="1">
    <citation type="submission" date="2020-11" db="EMBL/GenBank/DDBJ databases">
        <authorList>
            <person name="Sun Q."/>
        </authorList>
    </citation>
    <scope>NUCLEOTIDE SEQUENCE [LARGE SCALE GENOMIC DNA]</scope>
    <source>
        <strain evidence="6 7">P8398</strain>
    </source>
</reference>
<proteinExistence type="predicted"/>
<evidence type="ECO:0000313" key="6">
    <source>
        <dbReference type="EMBL" id="QPI52132.1"/>
    </source>
</evidence>
<dbReference type="InterPro" id="IPR009057">
    <property type="entry name" value="Homeodomain-like_sf"/>
</dbReference>
<evidence type="ECO:0000256" key="2">
    <source>
        <dbReference type="ARBA" id="ARBA00023125"/>
    </source>
</evidence>
<keyword evidence="3" id="KW-0804">Transcription</keyword>
<protein>
    <submittedName>
        <fullName evidence="6">TetR/AcrR family transcriptional regulator</fullName>
    </submittedName>
</protein>
<evidence type="ECO:0000256" key="4">
    <source>
        <dbReference type="PROSITE-ProRule" id="PRU00335"/>
    </source>
</evidence>
<evidence type="ECO:0000256" key="3">
    <source>
        <dbReference type="ARBA" id="ARBA00023163"/>
    </source>
</evidence>
<dbReference type="Pfam" id="PF00440">
    <property type="entry name" value="TetR_N"/>
    <property type="match status" value="1"/>
</dbReference>
<dbReference type="Proteomes" id="UP000662888">
    <property type="component" value="Chromosome"/>
</dbReference>
<dbReference type="PROSITE" id="PS50977">
    <property type="entry name" value="HTH_TETR_2"/>
    <property type="match status" value="1"/>
</dbReference>